<evidence type="ECO:0000256" key="5">
    <source>
        <dbReference type="RuleBase" id="RU000660"/>
    </source>
</evidence>
<dbReference type="NCBIfam" id="TIGR00059">
    <property type="entry name" value="L17"/>
    <property type="match status" value="1"/>
</dbReference>
<evidence type="ECO:0000313" key="8">
    <source>
        <dbReference type="Proteomes" id="UP001321498"/>
    </source>
</evidence>
<evidence type="ECO:0000256" key="6">
    <source>
        <dbReference type="SAM" id="MobiDB-lite"/>
    </source>
</evidence>
<keyword evidence="8" id="KW-1185">Reference proteome</keyword>
<dbReference type="Pfam" id="PF01196">
    <property type="entry name" value="Ribosomal_L17"/>
    <property type="match status" value="1"/>
</dbReference>
<dbReference type="RefSeq" id="WP_286278396.1">
    <property type="nucleotide sequence ID" value="NZ_AP027731.1"/>
</dbReference>
<feature type="region of interest" description="Disordered" evidence="6">
    <location>
        <begin position="124"/>
        <end position="219"/>
    </location>
</feature>
<evidence type="ECO:0000313" key="7">
    <source>
        <dbReference type="EMBL" id="BDZ45005.1"/>
    </source>
</evidence>
<dbReference type="InterPro" id="IPR047859">
    <property type="entry name" value="Ribosomal_bL17_CS"/>
</dbReference>
<dbReference type="PANTHER" id="PTHR14413:SF16">
    <property type="entry name" value="LARGE RIBOSOMAL SUBUNIT PROTEIN BL17M"/>
    <property type="match status" value="1"/>
</dbReference>
<dbReference type="InterPro" id="IPR000456">
    <property type="entry name" value="Ribosomal_bL17"/>
</dbReference>
<dbReference type="PROSITE" id="PS01167">
    <property type="entry name" value="RIBOSOMAL_L17"/>
    <property type="match status" value="1"/>
</dbReference>
<keyword evidence="3 4" id="KW-0687">Ribonucleoprotein</keyword>
<feature type="compositionally biased region" description="Acidic residues" evidence="6">
    <location>
        <begin position="206"/>
        <end position="219"/>
    </location>
</feature>
<name>A0ABN6XN08_9MICO</name>
<keyword evidence="2 4" id="KW-0689">Ribosomal protein</keyword>
<accession>A0ABN6XN08</accession>
<evidence type="ECO:0000256" key="3">
    <source>
        <dbReference type="ARBA" id="ARBA00023274"/>
    </source>
</evidence>
<comment type="subunit">
    <text evidence="4">Part of the 50S ribosomal subunit. Contacts protein L32.</text>
</comment>
<sequence length="219" mass="22877">MPRPAKGPRLGGGPAHERILLANLATALFTHKAITTTETKAKRLQPLADRLVTFAKRGDLHARRRVLTVVRDKTAVHELFTEIAPLVADRPGGYTRITKTGFRKGDNAPMAVIELVLEPLTPKASATTTRRPARSAAPAAAVPATEAPATEAPADAAAANDVVTDQEASVDEAVGGADEAPVEATETVEESEPTPAEDVTPAAAEVEADAAEVADDTKK</sequence>
<protein>
    <recommendedName>
        <fullName evidence="4">Large ribosomal subunit protein bL17</fullName>
    </recommendedName>
</protein>
<dbReference type="HAMAP" id="MF_01368">
    <property type="entry name" value="Ribosomal_bL17"/>
    <property type="match status" value="1"/>
</dbReference>
<reference evidence="8" key="1">
    <citation type="journal article" date="2019" name="Int. J. Syst. Evol. Microbiol.">
        <title>The Global Catalogue of Microorganisms (GCM) 10K type strain sequencing project: providing services to taxonomists for standard genome sequencing and annotation.</title>
        <authorList>
            <consortium name="The Broad Institute Genomics Platform"/>
            <consortium name="The Broad Institute Genome Sequencing Center for Infectious Disease"/>
            <person name="Wu L."/>
            <person name="Ma J."/>
        </authorList>
    </citation>
    <scope>NUCLEOTIDE SEQUENCE [LARGE SCALE GENOMIC DNA]</scope>
    <source>
        <strain evidence="8">NBRC 108725</strain>
    </source>
</reference>
<dbReference type="PANTHER" id="PTHR14413">
    <property type="entry name" value="RIBOSOMAL PROTEIN L17"/>
    <property type="match status" value="1"/>
</dbReference>
<comment type="similarity">
    <text evidence="1 4 5">Belongs to the bacterial ribosomal protein bL17 family.</text>
</comment>
<feature type="compositionally biased region" description="Low complexity" evidence="6">
    <location>
        <begin position="124"/>
        <end position="159"/>
    </location>
</feature>
<dbReference type="SUPFAM" id="SSF64263">
    <property type="entry name" value="Prokaryotic ribosomal protein L17"/>
    <property type="match status" value="1"/>
</dbReference>
<proteinExistence type="inferred from homology"/>
<dbReference type="Gene3D" id="3.90.1030.10">
    <property type="entry name" value="Ribosomal protein L17"/>
    <property type="match status" value="1"/>
</dbReference>
<dbReference type="EMBL" id="AP027731">
    <property type="protein sequence ID" value="BDZ45005.1"/>
    <property type="molecule type" value="Genomic_DNA"/>
</dbReference>
<evidence type="ECO:0000256" key="2">
    <source>
        <dbReference type="ARBA" id="ARBA00022980"/>
    </source>
</evidence>
<dbReference type="InterPro" id="IPR036373">
    <property type="entry name" value="Ribosomal_bL17_sf"/>
</dbReference>
<evidence type="ECO:0000256" key="1">
    <source>
        <dbReference type="ARBA" id="ARBA00008777"/>
    </source>
</evidence>
<organism evidence="7 8">
    <name type="scientific">Naasia aerilata</name>
    <dbReference type="NCBI Taxonomy" id="1162966"/>
    <lineage>
        <taxon>Bacteria</taxon>
        <taxon>Bacillati</taxon>
        <taxon>Actinomycetota</taxon>
        <taxon>Actinomycetes</taxon>
        <taxon>Micrococcales</taxon>
        <taxon>Microbacteriaceae</taxon>
        <taxon>Naasia</taxon>
    </lineage>
</organism>
<dbReference type="Proteomes" id="UP001321498">
    <property type="component" value="Chromosome"/>
</dbReference>
<evidence type="ECO:0000256" key="4">
    <source>
        <dbReference type="HAMAP-Rule" id="MF_01368"/>
    </source>
</evidence>
<feature type="compositionally biased region" description="Low complexity" evidence="6">
    <location>
        <begin position="193"/>
        <end position="205"/>
    </location>
</feature>
<gene>
    <name evidence="4" type="primary">rplQ</name>
    <name evidence="7" type="ORF">GCM10025866_09140</name>
</gene>